<dbReference type="InterPro" id="IPR043132">
    <property type="entry name" value="BCAT-like_C"/>
</dbReference>
<dbReference type="NCBIfam" id="NF006734">
    <property type="entry name" value="PRK09266.1"/>
    <property type="match status" value="1"/>
</dbReference>
<keyword evidence="1" id="KW-0808">Transferase</keyword>
<keyword evidence="2" id="KW-1185">Reference proteome</keyword>
<dbReference type="SUPFAM" id="SSF56752">
    <property type="entry name" value="D-aminoacid aminotransferase-like PLP-dependent enzymes"/>
    <property type="match status" value="1"/>
</dbReference>
<accession>A0ABW6VCM4</accession>
<dbReference type="EMBL" id="JBIAXI010000017">
    <property type="protein sequence ID" value="MFF4776327.1"/>
    <property type="molecule type" value="Genomic_DNA"/>
</dbReference>
<evidence type="ECO:0000313" key="2">
    <source>
        <dbReference type="Proteomes" id="UP001602119"/>
    </source>
</evidence>
<name>A0ABW6VCM4_MICFU</name>
<keyword evidence="1" id="KW-0032">Aminotransferase</keyword>
<dbReference type="InterPro" id="IPR001544">
    <property type="entry name" value="Aminotrans_IV"/>
</dbReference>
<organism evidence="1 2">
    <name type="scientific">Microtetraspora fusca</name>
    <dbReference type="NCBI Taxonomy" id="1997"/>
    <lineage>
        <taxon>Bacteria</taxon>
        <taxon>Bacillati</taxon>
        <taxon>Actinomycetota</taxon>
        <taxon>Actinomycetes</taxon>
        <taxon>Streptosporangiales</taxon>
        <taxon>Streptosporangiaceae</taxon>
        <taxon>Microtetraspora</taxon>
    </lineage>
</organism>
<dbReference type="Gene3D" id="3.20.10.10">
    <property type="entry name" value="D-amino Acid Aminotransferase, subunit A, domain 2"/>
    <property type="match status" value="1"/>
</dbReference>
<dbReference type="GO" id="GO:0008483">
    <property type="term" value="F:transaminase activity"/>
    <property type="evidence" value="ECO:0007669"/>
    <property type="project" value="UniProtKB-KW"/>
</dbReference>
<proteinExistence type="predicted"/>
<dbReference type="InterPro" id="IPR036038">
    <property type="entry name" value="Aminotransferase-like"/>
</dbReference>
<dbReference type="Pfam" id="PF01063">
    <property type="entry name" value="Aminotran_4"/>
    <property type="match status" value="1"/>
</dbReference>
<gene>
    <name evidence="1" type="ORF">ACFY05_26040</name>
</gene>
<comment type="caution">
    <text evidence="1">The sequence shown here is derived from an EMBL/GenBank/DDBJ whole genome shotgun (WGS) entry which is preliminary data.</text>
</comment>
<protein>
    <submittedName>
        <fullName evidence="1">Aminotransferase class IV family protein</fullName>
    </submittedName>
</protein>
<sequence length="267" mass="29036">MPSFVVHRNGQAASAAELAPLAFAGYAHFTAMQVRGSRIRGLDLHLDRLRSASMELFGRALPDDRVRTFLREALRVGPADLSLTATVYPSEGEFTAAGADVEPELLVRTGPAADGPQGPLALAVVEHERVLPAVKHVGEVAKTYFLRQAVGQGFDDAAFVDRRGRFSEGTIWNLAFWDGTAVVWPEAEILIGTTMAVVRRQLDRLGVPQRVQEVRPPDLPRLAGAVVMNSWTPGVPVHRIGSVPMPAAPSFHEVLHRAWHAEPRTAP</sequence>
<evidence type="ECO:0000313" key="1">
    <source>
        <dbReference type="EMBL" id="MFF4776327.1"/>
    </source>
</evidence>
<reference evidence="1 2" key="1">
    <citation type="submission" date="2024-10" db="EMBL/GenBank/DDBJ databases">
        <title>The Natural Products Discovery Center: Release of the First 8490 Sequenced Strains for Exploring Actinobacteria Biosynthetic Diversity.</title>
        <authorList>
            <person name="Kalkreuter E."/>
            <person name="Kautsar S.A."/>
            <person name="Yang D."/>
            <person name="Bader C.D."/>
            <person name="Teijaro C.N."/>
            <person name="Fluegel L."/>
            <person name="Davis C.M."/>
            <person name="Simpson J.R."/>
            <person name="Lauterbach L."/>
            <person name="Steele A.D."/>
            <person name="Gui C."/>
            <person name="Meng S."/>
            <person name="Li G."/>
            <person name="Viehrig K."/>
            <person name="Ye F."/>
            <person name="Su P."/>
            <person name="Kiefer A.F."/>
            <person name="Nichols A."/>
            <person name="Cepeda A.J."/>
            <person name="Yan W."/>
            <person name="Fan B."/>
            <person name="Jiang Y."/>
            <person name="Adhikari A."/>
            <person name="Zheng C.-J."/>
            <person name="Schuster L."/>
            <person name="Cowan T.M."/>
            <person name="Smanski M.J."/>
            <person name="Chevrette M.G."/>
            <person name="De Carvalho L.P.S."/>
            <person name="Shen B."/>
        </authorList>
    </citation>
    <scope>NUCLEOTIDE SEQUENCE [LARGE SCALE GENOMIC DNA]</scope>
    <source>
        <strain evidence="1 2">NPDC001281</strain>
    </source>
</reference>
<dbReference type="RefSeq" id="WP_387344653.1">
    <property type="nucleotide sequence ID" value="NZ_JBIAXI010000017.1"/>
</dbReference>
<dbReference type="Proteomes" id="UP001602119">
    <property type="component" value="Unassembled WGS sequence"/>
</dbReference>